<dbReference type="Proteomes" id="UP000010847">
    <property type="component" value="Chromosome"/>
</dbReference>
<evidence type="ECO:0000313" key="2">
    <source>
        <dbReference type="Proteomes" id="UP000010847"/>
    </source>
</evidence>
<gene>
    <name evidence="1" type="ORF">DESME_12335</name>
</gene>
<dbReference type="KEGG" id="dmt:DESME_12335"/>
<accession>W0ED27</accession>
<protein>
    <submittedName>
        <fullName evidence="1">Uncharacterized protein</fullName>
    </submittedName>
</protein>
<name>W0ED27_9FIRM</name>
<proteinExistence type="predicted"/>
<dbReference type="RefSeq" id="WP_006716642.1">
    <property type="nucleotide sequence ID" value="NZ_CP007032.1"/>
</dbReference>
<dbReference type="HOGENOM" id="CLU_1014627_0_0_9"/>
<reference evidence="1 2" key="1">
    <citation type="submission" date="2013-12" db="EMBL/GenBank/DDBJ databases">
        <authorList>
            <consortium name="DOE Joint Genome Institute"/>
            <person name="Smidt H."/>
            <person name="Huntemann M."/>
            <person name="Han J."/>
            <person name="Chen A."/>
            <person name="Kyrpides N."/>
            <person name="Mavromatis K."/>
            <person name="Markowitz V."/>
            <person name="Palaniappan K."/>
            <person name="Ivanova N."/>
            <person name="Schaumberg A."/>
            <person name="Pati A."/>
            <person name="Liolios K."/>
            <person name="Nordberg H.P."/>
            <person name="Cantor M.N."/>
            <person name="Hua S.X."/>
            <person name="Woyke T."/>
        </authorList>
    </citation>
    <scope>NUCLEOTIDE SEQUENCE [LARGE SCALE GENOMIC DNA]</scope>
    <source>
        <strain evidence="2">DSM 15288</strain>
    </source>
</reference>
<dbReference type="eggNOG" id="ENOG503433M">
    <property type="taxonomic scope" value="Bacteria"/>
</dbReference>
<keyword evidence="2" id="KW-1185">Reference proteome</keyword>
<dbReference type="AlphaFoldDB" id="W0ED27"/>
<evidence type="ECO:0000313" key="1">
    <source>
        <dbReference type="EMBL" id="AHF08652.1"/>
    </source>
</evidence>
<dbReference type="STRING" id="871968.DESME_12335"/>
<organism evidence="1 2">
    <name type="scientific">Desulfitobacterium metallireducens DSM 15288</name>
    <dbReference type="NCBI Taxonomy" id="871968"/>
    <lineage>
        <taxon>Bacteria</taxon>
        <taxon>Bacillati</taxon>
        <taxon>Bacillota</taxon>
        <taxon>Clostridia</taxon>
        <taxon>Eubacteriales</taxon>
        <taxon>Desulfitobacteriaceae</taxon>
        <taxon>Desulfitobacterium</taxon>
    </lineage>
</organism>
<dbReference type="EMBL" id="CP007032">
    <property type="protein sequence ID" value="AHF08652.1"/>
    <property type="molecule type" value="Genomic_DNA"/>
</dbReference>
<sequence>MWPTRKILILTPHGSEEGLGFQALLEALQIQTILRQVSADEPLDLTSLMGAKDEDFPDLGPTEIVYWPEFEFENDYRQWGESQGLLQESVEDFLHRLWEQEVILPVFESLLQEGRPLLWELLSEAGYEPSLLWYGADRHWVAEQGRGLHWVVSENWLKALVKDMPIGRQFKRWFPEGDWVISEAFVDFYAERENFRYFGRLQRYPEPEAEESIYRSILLGLQMGVSWWEVKKNIRWNGNAIERDRGTNREECFVEEPEYVEDRWYS</sequence>
<dbReference type="OrthoDB" id="1793352at2"/>